<accession>A0A450UPN1</accession>
<name>A0A450UPN1_9GAMM</name>
<sequence length="164" mass="19215">MAGHPRNSRRNPRRESRPLTRIHTCRCCNRNPPWQVRCPNPCHPPKENRYRRLSPCAPATPYPDRWSTDHPPYAAPPRNAEASWKNLPGWFHRYTLAFEITLLFHSPQAERFTIQDIQGKSNMLALRAKTERGWVSAHTPDFPGFLLLRCLYRVESYSLQDRAL</sequence>
<dbReference type="AlphaFoldDB" id="A0A450UPN1"/>
<reference evidence="1" key="1">
    <citation type="submission" date="2019-02" db="EMBL/GenBank/DDBJ databases">
        <authorList>
            <person name="Gruber-Vodicka R. H."/>
            <person name="Seah K. B. B."/>
        </authorList>
    </citation>
    <scope>NUCLEOTIDE SEQUENCE</scope>
    <source>
        <strain evidence="1">BECK_M6</strain>
    </source>
</reference>
<dbReference type="EMBL" id="CAADFH010000040">
    <property type="protein sequence ID" value="VFJ94430.1"/>
    <property type="molecule type" value="Genomic_DNA"/>
</dbReference>
<organism evidence="1">
    <name type="scientific">Candidatus Kentrum sp. LFY</name>
    <dbReference type="NCBI Taxonomy" id="2126342"/>
    <lineage>
        <taxon>Bacteria</taxon>
        <taxon>Pseudomonadati</taxon>
        <taxon>Pseudomonadota</taxon>
        <taxon>Gammaproteobacteria</taxon>
        <taxon>Candidatus Kentrum</taxon>
    </lineage>
</organism>
<gene>
    <name evidence="1" type="ORF">BECKLFY1418A_GA0070994_10406</name>
</gene>
<evidence type="ECO:0000313" key="1">
    <source>
        <dbReference type="EMBL" id="VFJ94430.1"/>
    </source>
</evidence>
<proteinExistence type="predicted"/>
<protein>
    <submittedName>
        <fullName evidence="1">Uncharacterized protein</fullName>
    </submittedName>
</protein>